<dbReference type="GeneID" id="87823144"/>
<dbReference type="Proteomes" id="UP001302602">
    <property type="component" value="Unassembled WGS sequence"/>
</dbReference>
<dbReference type="EMBL" id="MU853243">
    <property type="protein sequence ID" value="KAK4119874.1"/>
    <property type="molecule type" value="Genomic_DNA"/>
</dbReference>
<organism evidence="2 3">
    <name type="scientific">Parathielavia appendiculata</name>
    <dbReference type="NCBI Taxonomy" id="2587402"/>
    <lineage>
        <taxon>Eukaryota</taxon>
        <taxon>Fungi</taxon>
        <taxon>Dikarya</taxon>
        <taxon>Ascomycota</taxon>
        <taxon>Pezizomycotina</taxon>
        <taxon>Sordariomycetes</taxon>
        <taxon>Sordariomycetidae</taxon>
        <taxon>Sordariales</taxon>
        <taxon>Chaetomiaceae</taxon>
        <taxon>Parathielavia</taxon>
    </lineage>
</organism>
<evidence type="ECO:0000313" key="3">
    <source>
        <dbReference type="Proteomes" id="UP001302602"/>
    </source>
</evidence>
<proteinExistence type="predicted"/>
<keyword evidence="3" id="KW-1185">Reference proteome</keyword>
<evidence type="ECO:0000256" key="1">
    <source>
        <dbReference type="SAM" id="Phobius"/>
    </source>
</evidence>
<comment type="caution">
    <text evidence="2">The sequence shown here is derived from an EMBL/GenBank/DDBJ whole genome shotgun (WGS) entry which is preliminary data.</text>
</comment>
<name>A0AAN6Z0V4_9PEZI</name>
<keyword evidence="1" id="KW-1133">Transmembrane helix</keyword>
<evidence type="ECO:0000313" key="2">
    <source>
        <dbReference type="EMBL" id="KAK4119874.1"/>
    </source>
</evidence>
<reference evidence="2" key="1">
    <citation type="journal article" date="2023" name="Mol. Phylogenet. Evol.">
        <title>Genome-scale phylogeny and comparative genomics of the fungal order Sordariales.</title>
        <authorList>
            <person name="Hensen N."/>
            <person name="Bonometti L."/>
            <person name="Westerberg I."/>
            <person name="Brannstrom I.O."/>
            <person name="Guillou S."/>
            <person name="Cros-Aarteil S."/>
            <person name="Calhoun S."/>
            <person name="Haridas S."/>
            <person name="Kuo A."/>
            <person name="Mondo S."/>
            <person name="Pangilinan J."/>
            <person name="Riley R."/>
            <person name="LaButti K."/>
            <person name="Andreopoulos B."/>
            <person name="Lipzen A."/>
            <person name="Chen C."/>
            <person name="Yan M."/>
            <person name="Daum C."/>
            <person name="Ng V."/>
            <person name="Clum A."/>
            <person name="Steindorff A."/>
            <person name="Ohm R.A."/>
            <person name="Martin F."/>
            <person name="Silar P."/>
            <person name="Natvig D.O."/>
            <person name="Lalanne C."/>
            <person name="Gautier V."/>
            <person name="Ament-Velasquez S.L."/>
            <person name="Kruys A."/>
            <person name="Hutchinson M.I."/>
            <person name="Powell A.J."/>
            <person name="Barry K."/>
            <person name="Miller A.N."/>
            <person name="Grigoriev I.V."/>
            <person name="Debuchy R."/>
            <person name="Gladieux P."/>
            <person name="Hiltunen Thoren M."/>
            <person name="Johannesson H."/>
        </authorList>
    </citation>
    <scope>NUCLEOTIDE SEQUENCE</scope>
    <source>
        <strain evidence="2">CBS 731.68</strain>
    </source>
</reference>
<dbReference type="RefSeq" id="XP_062643647.1">
    <property type="nucleotide sequence ID" value="XM_062786378.1"/>
</dbReference>
<reference evidence="2" key="2">
    <citation type="submission" date="2023-05" db="EMBL/GenBank/DDBJ databases">
        <authorList>
            <consortium name="Lawrence Berkeley National Laboratory"/>
            <person name="Steindorff A."/>
            <person name="Hensen N."/>
            <person name="Bonometti L."/>
            <person name="Westerberg I."/>
            <person name="Brannstrom I.O."/>
            <person name="Guillou S."/>
            <person name="Cros-Aarteil S."/>
            <person name="Calhoun S."/>
            <person name="Haridas S."/>
            <person name="Kuo A."/>
            <person name="Mondo S."/>
            <person name="Pangilinan J."/>
            <person name="Riley R."/>
            <person name="Labutti K."/>
            <person name="Andreopoulos B."/>
            <person name="Lipzen A."/>
            <person name="Chen C."/>
            <person name="Yanf M."/>
            <person name="Daum C."/>
            <person name="Ng V."/>
            <person name="Clum A."/>
            <person name="Ohm R."/>
            <person name="Martin F."/>
            <person name="Silar P."/>
            <person name="Natvig D."/>
            <person name="Lalanne C."/>
            <person name="Gautier V."/>
            <person name="Ament-Velasquez S.L."/>
            <person name="Kruys A."/>
            <person name="Hutchinson M.I."/>
            <person name="Powell A.J."/>
            <person name="Barry K."/>
            <person name="Miller A.N."/>
            <person name="Grigoriev I.V."/>
            <person name="Debuchy R."/>
            <person name="Gladieux P."/>
            <person name="Thoren M.H."/>
            <person name="Johannesson H."/>
        </authorList>
    </citation>
    <scope>NUCLEOTIDE SEQUENCE</scope>
    <source>
        <strain evidence="2">CBS 731.68</strain>
    </source>
</reference>
<accession>A0AAN6Z0V4</accession>
<protein>
    <submittedName>
        <fullName evidence="2">Uncharacterized protein</fullName>
    </submittedName>
</protein>
<keyword evidence="1" id="KW-0812">Transmembrane</keyword>
<dbReference type="AlphaFoldDB" id="A0AAN6Z0V4"/>
<keyword evidence="1" id="KW-0472">Membrane</keyword>
<sequence>MTRIKAICTCSAQDIVARRKTLGSRGRPNVFFTLLATWILLHVYLKNVNGHSHRALRSVQVPGSLDHLGMREIDRRLEKTLDNLDTLLQMNSYLHWDRWTYLVGC</sequence>
<gene>
    <name evidence="2" type="ORF">N657DRAFT_242733</name>
</gene>
<feature type="transmembrane region" description="Helical" evidence="1">
    <location>
        <begin position="28"/>
        <end position="45"/>
    </location>
</feature>